<dbReference type="InterPro" id="IPR009100">
    <property type="entry name" value="AcylCoA_DH/oxidase_NM_dom_sf"/>
</dbReference>
<name>A0AAD6D3H5_9EURO</name>
<evidence type="ECO:0000256" key="2">
    <source>
        <dbReference type="ARBA" id="ARBA00022630"/>
    </source>
</evidence>
<dbReference type="Gene3D" id="2.40.110.20">
    <property type="match status" value="1"/>
</dbReference>
<dbReference type="InterPro" id="IPR052904">
    <property type="entry name" value="Acyl-CoA_dehydrogenase-like"/>
</dbReference>
<dbReference type="AlphaFoldDB" id="A0AAD6D3H5"/>
<proteinExistence type="inferred from homology"/>
<sequence length="646" mass="70646">MLSFIQRVQTPTWLDLSKLSKTPQVTTVEVLENSGSDDGLLETPQRKRRSTPKLESPYHEDVAFARLLDLYLSPGIKTRAEGELSVFADAVVSEQVMDWIAEAERHSVHVQNWDGWGEKKDELVTSQGWKYLWRFGISERLAALPSLTKEYEGYARMIQMLKGHLFAPSSATCIFHLILSDGVAALLLTHLGGSKIDKPTRALFQHAYDRLTSADDQKGWTSGLWMTERGGGSDLTPTETTATYSPLSKDDDSRDADGFPLGPWVLDGLKWFSTGTEASMAIAVARTPNGLSAFYVPMRRAVTVNGVDGVELNGVRIRRVKKKVGTHPLPTSELELKGMRGWLVGKEGKGINEIGVVLNITRIHLAVGVLGYAGRSLSAARAFARVRKVARGTQLSSVPLHMKSLAKAHVAYRAQMALAFFVVALLAKHEQQQASPPVDLVPKSSQDASCLLRLLGSVAKASAAMFSCSTAQVGMESLGGVGYLENDEMDFNVARLWRDSAATLIGEGTTNVLATDVVKVLKGKIGSYVMAAFGRWIKSSLPKKESMAPETAILSEQWSEFQKAISSSTLEYLTMNGREIMDRVCKMSAGVLLLADAARDDNPVALAVARRWIRPTTLLSGLSVEQELKLDQQIVFGDQPTWVGLP</sequence>
<dbReference type="SUPFAM" id="SSF56645">
    <property type="entry name" value="Acyl-CoA dehydrogenase NM domain-like"/>
    <property type="match status" value="1"/>
</dbReference>
<keyword evidence="4" id="KW-0560">Oxidoreductase</keyword>
<dbReference type="SUPFAM" id="SSF47203">
    <property type="entry name" value="Acyl-CoA dehydrogenase C-terminal domain-like"/>
    <property type="match status" value="1"/>
</dbReference>
<comment type="cofactor">
    <cofactor evidence="4">
        <name>FAD</name>
        <dbReference type="ChEBI" id="CHEBI:57692"/>
    </cofactor>
</comment>
<feature type="region of interest" description="Disordered" evidence="5">
    <location>
        <begin position="230"/>
        <end position="253"/>
    </location>
</feature>
<evidence type="ECO:0000256" key="4">
    <source>
        <dbReference type="RuleBase" id="RU362125"/>
    </source>
</evidence>
<dbReference type="GO" id="GO:0003995">
    <property type="term" value="F:acyl-CoA dehydrogenase activity"/>
    <property type="evidence" value="ECO:0007669"/>
    <property type="project" value="TreeGrafter"/>
</dbReference>
<keyword evidence="9" id="KW-1185">Reference proteome</keyword>
<dbReference type="Pfam" id="PF02770">
    <property type="entry name" value="Acyl-CoA_dh_M"/>
    <property type="match status" value="1"/>
</dbReference>
<dbReference type="PANTHER" id="PTHR42707:SF2">
    <property type="entry name" value="ACD11 DEHYDROGENASE"/>
    <property type="match status" value="1"/>
</dbReference>
<dbReference type="Pfam" id="PF00441">
    <property type="entry name" value="Acyl-CoA_dh_1"/>
    <property type="match status" value="1"/>
</dbReference>
<gene>
    <name evidence="8" type="ORF">N7494_001774</name>
</gene>
<evidence type="ECO:0000313" key="8">
    <source>
        <dbReference type="EMBL" id="KAJ5552396.1"/>
    </source>
</evidence>
<dbReference type="Gene3D" id="1.20.140.10">
    <property type="entry name" value="Butyryl-CoA Dehydrogenase, subunit A, domain 3"/>
    <property type="match status" value="1"/>
</dbReference>
<dbReference type="InterPro" id="IPR036250">
    <property type="entry name" value="AcylCo_DH-like_C"/>
</dbReference>
<dbReference type="EMBL" id="JAQIZZ010000002">
    <property type="protein sequence ID" value="KAJ5552396.1"/>
    <property type="molecule type" value="Genomic_DNA"/>
</dbReference>
<keyword evidence="2 4" id="KW-0285">Flavoprotein</keyword>
<dbReference type="InterPro" id="IPR009075">
    <property type="entry name" value="AcylCo_DH/oxidase_C"/>
</dbReference>
<dbReference type="Proteomes" id="UP001220324">
    <property type="component" value="Unassembled WGS sequence"/>
</dbReference>
<evidence type="ECO:0000256" key="5">
    <source>
        <dbReference type="SAM" id="MobiDB-lite"/>
    </source>
</evidence>
<organism evidence="8 9">
    <name type="scientific">Penicillium frequentans</name>
    <dbReference type="NCBI Taxonomy" id="3151616"/>
    <lineage>
        <taxon>Eukaryota</taxon>
        <taxon>Fungi</taxon>
        <taxon>Dikarya</taxon>
        <taxon>Ascomycota</taxon>
        <taxon>Pezizomycotina</taxon>
        <taxon>Eurotiomycetes</taxon>
        <taxon>Eurotiomycetidae</taxon>
        <taxon>Eurotiales</taxon>
        <taxon>Aspergillaceae</taxon>
        <taxon>Penicillium</taxon>
    </lineage>
</organism>
<evidence type="ECO:0000259" key="6">
    <source>
        <dbReference type="Pfam" id="PF00441"/>
    </source>
</evidence>
<feature type="region of interest" description="Disordered" evidence="5">
    <location>
        <begin position="33"/>
        <end position="54"/>
    </location>
</feature>
<evidence type="ECO:0008006" key="10">
    <source>
        <dbReference type="Google" id="ProtNLM"/>
    </source>
</evidence>
<comment type="caution">
    <text evidence="8">The sequence shown here is derived from an EMBL/GenBank/DDBJ whole genome shotgun (WGS) entry which is preliminary data.</text>
</comment>
<evidence type="ECO:0000256" key="1">
    <source>
        <dbReference type="ARBA" id="ARBA00009347"/>
    </source>
</evidence>
<evidence type="ECO:0000259" key="7">
    <source>
        <dbReference type="Pfam" id="PF02770"/>
    </source>
</evidence>
<evidence type="ECO:0000256" key="3">
    <source>
        <dbReference type="ARBA" id="ARBA00022827"/>
    </source>
</evidence>
<accession>A0AAD6D3H5</accession>
<feature type="domain" description="Acyl-CoA dehydrogenase/oxidase C-terminal" evidence="6">
    <location>
        <begin position="348"/>
        <end position="520"/>
    </location>
</feature>
<evidence type="ECO:0000313" key="9">
    <source>
        <dbReference type="Proteomes" id="UP001220324"/>
    </source>
</evidence>
<feature type="domain" description="Acyl-CoA oxidase/dehydrogenase middle" evidence="7">
    <location>
        <begin position="224"/>
        <end position="338"/>
    </location>
</feature>
<protein>
    <recommendedName>
        <fullName evidence="10">Acyl-CoA dehydrogenase AidB</fullName>
    </recommendedName>
</protein>
<keyword evidence="3 4" id="KW-0274">FAD</keyword>
<reference evidence="8 9" key="1">
    <citation type="journal article" date="2023" name="IMA Fungus">
        <title>Comparative genomic study of the Penicillium genus elucidates a diverse pangenome and 15 lateral gene transfer events.</title>
        <authorList>
            <person name="Petersen C."/>
            <person name="Sorensen T."/>
            <person name="Nielsen M.R."/>
            <person name="Sondergaard T.E."/>
            <person name="Sorensen J.L."/>
            <person name="Fitzpatrick D.A."/>
            <person name="Frisvad J.C."/>
            <person name="Nielsen K.L."/>
        </authorList>
    </citation>
    <scope>NUCLEOTIDE SEQUENCE [LARGE SCALE GENOMIC DNA]</scope>
    <source>
        <strain evidence="8 9">IBT 35679</strain>
    </source>
</reference>
<comment type="similarity">
    <text evidence="1 4">Belongs to the acyl-CoA dehydrogenase family.</text>
</comment>
<dbReference type="InterPro" id="IPR006091">
    <property type="entry name" value="Acyl-CoA_Oxase/DH_mid-dom"/>
</dbReference>
<feature type="compositionally biased region" description="Polar residues" evidence="5">
    <location>
        <begin position="235"/>
        <end position="246"/>
    </location>
</feature>
<dbReference type="PANTHER" id="PTHR42707">
    <property type="entry name" value="ACYL-COA DEHYDROGENASE"/>
    <property type="match status" value="1"/>
</dbReference>